<keyword evidence="4" id="KW-1185">Reference proteome</keyword>
<comment type="caution">
    <text evidence="3">The sequence shown here is derived from an EMBL/GenBank/DDBJ whole genome shotgun (WGS) entry which is preliminary data.</text>
</comment>
<feature type="region of interest" description="Disordered" evidence="2">
    <location>
        <begin position="1"/>
        <end position="80"/>
    </location>
</feature>
<feature type="compositionally biased region" description="Polar residues" evidence="2">
    <location>
        <begin position="1"/>
        <end position="12"/>
    </location>
</feature>
<dbReference type="Proteomes" id="UP001187734">
    <property type="component" value="Unassembled WGS sequence"/>
</dbReference>
<proteinExistence type="predicted"/>
<evidence type="ECO:0000313" key="3">
    <source>
        <dbReference type="EMBL" id="SPJ83948.1"/>
    </source>
</evidence>
<dbReference type="AlphaFoldDB" id="A0AAE8SMJ3"/>
<keyword evidence="1" id="KW-0175">Coiled coil</keyword>
<evidence type="ECO:0000256" key="1">
    <source>
        <dbReference type="SAM" id="Coils"/>
    </source>
</evidence>
<accession>A0AAE8SMJ3</accession>
<evidence type="ECO:0000256" key="2">
    <source>
        <dbReference type="SAM" id="MobiDB-lite"/>
    </source>
</evidence>
<feature type="compositionally biased region" description="Polar residues" evidence="2">
    <location>
        <begin position="47"/>
        <end position="65"/>
    </location>
</feature>
<sequence>MSEQQQASGQNQPPMPNRQGTQPSSSGQLPSGQLTGSAAHFYRDLMNSPSRNNFPMAPNTMNSNPAAMPQPAMGYNNPGMNHGMNQAMHPGMHQAMHPNMNPNMNQAMSQAMNQGMHPGMNRVQFNNPFPQPIQFQPDQAVMNNFFQSQEARMSNLLQKSEKLVESQSSTVKQMTDRLSTLTTNFSTTIAHWLRHPTANEAGNLYREIQKSHTRFVEADNQNRQLKSEKEALEKKLKESETKLATALQERDEQRQLADGAAWSGSTKVTDDAVQIKWKQLDYNIRAMARALAKCQLRRVKDDVVEERLSMIHKDWQKLLTDDNNKEFVIQAYLWLIVFGQVFQDQGRIRGGGGVADLKTMHDTLVGLAPETDSPGRPGPSLRHVARWSAQGAALFEHFIGRNQKAFKRQAGIELERLKAFCDADSKNSDTDFLQEMKTVLGTAMDLDDMLMNSRAVFMVRWNESGQSTHALFNADKMEATAYSEKLSPKTIVEIEISPMLVKTGNADGCNYDSSMVLAKALVVCR</sequence>
<gene>
    <name evidence="3" type="ORF">FTOL_10464</name>
</gene>
<organism evidence="3 4">
    <name type="scientific">Fusarium torulosum</name>
    <dbReference type="NCBI Taxonomy" id="33205"/>
    <lineage>
        <taxon>Eukaryota</taxon>
        <taxon>Fungi</taxon>
        <taxon>Dikarya</taxon>
        <taxon>Ascomycota</taxon>
        <taxon>Pezizomycotina</taxon>
        <taxon>Sordariomycetes</taxon>
        <taxon>Hypocreomycetidae</taxon>
        <taxon>Hypocreales</taxon>
        <taxon>Nectriaceae</taxon>
        <taxon>Fusarium</taxon>
    </lineage>
</organism>
<evidence type="ECO:0000313" key="4">
    <source>
        <dbReference type="Proteomes" id="UP001187734"/>
    </source>
</evidence>
<dbReference type="EMBL" id="ONZP01000407">
    <property type="protein sequence ID" value="SPJ83948.1"/>
    <property type="molecule type" value="Genomic_DNA"/>
</dbReference>
<reference evidence="3" key="1">
    <citation type="submission" date="2018-03" db="EMBL/GenBank/DDBJ databases">
        <authorList>
            <person name="Guldener U."/>
        </authorList>
    </citation>
    <scope>NUCLEOTIDE SEQUENCE</scope>
</reference>
<feature type="compositionally biased region" description="Low complexity" evidence="2">
    <location>
        <begin position="19"/>
        <end position="37"/>
    </location>
</feature>
<protein>
    <submittedName>
        <fullName evidence="3">Uncharacterized protein</fullName>
    </submittedName>
</protein>
<name>A0AAE8SMJ3_9HYPO</name>
<feature type="coiled-coil region" evidence="1">
    <location>
        <begin position="215"/>
        <end position="256"/>
    </location>
</feature>